<name>A0A173R576_9FIRM</name>
<accession>A0A173R576</accession>
<proteinExistence type="predicted"/>
<dbReference type="GeneID" id="60059941"/>
<dbReference type="AlphaFoldDB" id="A0A173R576"/>
<comment type="caution">
    <text evidence="1">The sequence shown here is derived from an EMBL/GenBank/DDBJ whole genome shotgun (WGS) entry which is preliminary data.</text>
</comment>
<organism evidence="1 2">
    <name type="scientific">Turicibacter sanguinis</name>
    <dbReference type="NCBI Taxonomy" id="154288"/>
    <lineage>
        <taxon>Bacteria</taxon>
        <taxon>Bacillati</taxon>
        <taxon>Bacillota</taxon>
        <taxon>Erysipelotrichia</taxon>
        <taxon>Erysipelotrichales</taxon>
        <taxon>Turicibacteraceae</taxon>
        <taxon>Turicibacter</taxon>
    </lineage>
</organism>
<protein>
    <submittedName>
        <fullName evidence="1">Uncharacterized protein</fullName>
    </submittedName>
</protein>
<sequence>MSRVIDFPTNYEQKINKADELIDKGYIDQAICLIEDFIEQSNPSQGKELLQKKLLTCYFIKKEFDSVEDVLSQMPVGLGDLSILAHRFLLYHFDQNDVLLTELEADCKKNLSVFAYKNLQELIAQLKTFYEEYWVQSIEKQVVRLNEGCSFEQSLLILSDLSQYSNEELGYFKQPLITFYEQAPSPILKTILFELLAKKELNWSLPRANDSGESEGMILTNLQTLMPFNKKLEQVNEIIEQMDLFDEVKVLLSLQVNLFYQFCFPNYETLDLSLVIERLLALIMGENDDFLARDDLSSTNSSIINYTTCKLSQYILSLSSLM</sequence>
<dbReference type="OrthoDB" id="1655898at2"/>
<gene>
    <name evidence="1" type="ORF">GMA92_04795</name>
</gene>
<reference evidence="1 2" key="1">
    <citation type="journal article" date="2019" name="Nat. Med.">
        <title>A library of human gut bacterial isolates paired with longitudinal multiomics data enables mechanistic microbiome research.</title>
        <authorList>
            <person name="Poyet M."/>
            <person name="Groussin M."/>
            <person name="Gibbons S.M."/>
            <person name="Avila-Pacheco J."/>
            <person name="Jiang X."/>
            <person name="Kearney S.M."/>
            <person name="Perrotta A.R."/>
            <person name="Berdy B."/>
            <person name="Zhao S."/>
            <person name="Lieberman T.D."/>
            <person name="Swanson P.K."/>
            <person name="Smith M."/>
            <person name="Roesemann S."/>
            <person name="Alexander J.E."/>
            <person name="Rich S.A."/>
            <person name="Livny J."/>
            <person name="Vlamakis H."/>
            <person name="Clish C."/>
            <person name="Bullock K."/>
            <person name="Deik A."/>
            <person name="Scott J."/>
            <person name="Pierce K.A."/>
            <person name="Xavier R.J."/>
            <person name="Alm E.J."/>
        </authorList>
    </citation>
    <scope>NUCLEOTIDE SEQUENCE [LARGE SCALE GENOMIC DNA]</scope>
    <source>
        <strain evidence="1 2">BIOML-A198</strain>
    </source>
</reference>
<evidence type="ECO:0000313" key="1">
    <source>
        <dbReference type="EMBL" id="MTK20757.1"/>
    </source>
</evidence>
<evidence type="ECO:0000313" key="2">
    <source>
        <dbReference type="Proteomes" id="UP000487649"/>
    </source>
</evidence>
<dbReference type="Proteomes" id="UP000487649">
    <property type="component" value="Unassembled WGS sequence"/>
</dbReference>
<dbReference type="EMBL" id="WMQE01000008">
    <property type="protein sequence ID" value="MTK20757.1"/>
    <property type="molecule type" value="Genomic_DNA"/>
</dbReference>
<dbReference type="RefSeq" id="WP_006785047.1">
    <property type="nucleotide sequence ID" value="NZ_CABJBH010000013.1"/>
</dbReference>